<evidence type="ECO:0000256" key="2">
    <source>
        <dbReference type="ARBA" id="ARBA00007118"/>
    </source>
</evidence>
<feature type="non-terminal residue" evidence="7">
    <location>
        <position position="96"/>
    </location>
</feature>
<evidence type="ECO:0000256" key="5">
    <source>
        <dbReference type="ARBA" id="ARBA00023002"/>
    </source>
</evidence>
<evidence type="ECO:0000256" key="4">
    <source>
        <dbReference type="ARBA" id="ARBA00022643"/>
    </source>
</evidence>
<proteinExistence type="inferred from homology"/>
<evidence type="ECO:0000259" key="6">
    <source>
        <dbReference type="Pfam" id="PF00881"/>
    </source>
</evidence>
<evidence type="ECO:0000313" key="7">
    <source>
        <dbReference type="EMBL" id="VAX32202.1"/>
    </source>
</evidence>
<dbReference type="GO" id="GO:0016491">
    <property type="term" value="F:oxidoreductase activity"/>
    <property type="evidence" value="ECO:0007669"/>
    <property type="project" value="UniProtKB-KW"/>
</dbReference>
<name>A0A3B1CUY8_9ZZZZ</name>
<sequence length="96" mass="10793">MFMPLIRKRRSIRKFLKKEVEAEKIDQLVEAALRAPSSRGLNPWEFIVVTKKDLLEKLSKAKKHGSSFLNNAPLGIVVCADPAKCDVWIEDASIAS</sequence>
<keyword evidence="3" id="KW-0285">Flavoprotein</keyword>
<dbReference type="SUPFAM" id="SSF55469">
    <property type="entry name" value="FMN-dependent nitroreductase-like"/>
    <property type="match status" value="1"/>
</dbReference>
<keyword evidence="4" id="KW-0288">FMN</keyword>
<keyword evidence="5" id="KW-0560">Oxidoreductase</keyword>
<organism evidence="7">
    <name type="scientific">hydrothermal vent metagenome</name>
    <dbReference type="NCBI Taxonomy" id="652676"/>
    <lineage>
        <taxon>unclassified sequences</taxon>
        <taxon>metagenomes</taxon>
        <taxon>ecological metagenomes</taxon>
    </lineage>
</organism>
<dbReference type="PANTHER" id="PTHR43673:SF2">
    <property type="entry name" value="NITROREDUCTASE"/>
    <property type="match status" value="1"/>
</dbReference>
<gene>
    <name evidence="7" type="ORF">MNBD_NITROSPIRAE02-711</name>
</gene>
<dbReference type="EMBL" id="UOGH01000241">
    <property type="protein sequence ID" value="VAX32202.1"/>
    <property type="molecule type" value="Genomic_DNA"/>
</dbReference>
<dbReference type="InterPro" id="IPR000415">
    <property type="entry name" value="Nitroreductase-like"/>
</dbReference>
<dbReference type="Gene3D" id="3.40.109.10">
    <property type="entry name" value="NADH Oxidase"/>
    <property type="match status" value="1"/>
</dbReference>
<dbReference type="Pfam" id="PF00881">
    <property type="entry name" value="Nitroreductase"/>
    <property type="match status" value="1"/>
</dbReference>
<comment type="similarity">
    <text evidence="2">Belongs to the nitroreductase family.</text>
</comment>
<reference evidence="7" key="1">
    <citation type="submission" date="2018-06" db="EMBL/GenBank/DDBJ databases">
        <authorList>
            <person name="Zhirakovskaya E."/>
        </authorList>
    </citation>
    <scope>NUCLEOTIDE SEQUENCE</scope>
</reference>
<evidence type="ECO:0000256" key="1">
    <source>
        <dbReference type="ARBA" id="ARBA00001917"/>
    </source>
</evidence>
<feature type="domain" description="Nitroreductase" evidence="6">
    <location>
        <begin position="6"/>
        <end position="63"/>
    </location>
</feature>
<dbReference type="AlphaFoldDB" id="A0A3B1CUY8"/>
<dbReference type="InterPro" id="IPR029479">
    <property type="entry name" value="Nitroreductase"/>
</dbReference>
<dbReference type="PANTHER" id="PTHR43673">
    <property type="entry name" value="NAD(P)H NITROREDUCTASE YDGI-RELATED"/>
    <property type="match status" value="1"/>
</dbReference>
<evidence type="ECO:0000256" key="3">
    <source>
        <dbReference type="ARBA" id="ARBA00022630"/>
    </source>
</evidence>
<comment type="cofactor">
    <cofactor evidence="1">
        <name>FMN</name>
        <dbReference type="ChEBI" id="CHEBI:58210"/>
    </cofactor>
</comment>
<accession>A0A3B1CUY8</accession>
<protein>
    <submittedName>
        <fullName evidence="7">Nitroreductase</fullName>
    </submittedName>
</protein>